<feature type="compositionally biased region" description="Low complexity" evidence="5">
    <location>
        <begin position="134"/>
        <end position="148"/>
    </location>
</feature>
<comment type="caution">
    <text evidence="7">The sequence shown here is derived from an EMBL/GenBank/DDBJ whole genome shotgun (WGS) entry which is preliminary data.</text>
</comment>
<keyword evidence="4 6" id="KW-0472">Membrane</keyword>
<feature type="transmembrane region" description="Helical" evidence="6">
    <location>
        <begin position="7"/>
        <end position="26"/>
    </location>
</feature>
<evidence type="ECO:0000313" key="7">
    <source>
        <dbReference type="EMBL" id="GMI50155.1"/>
    </source>
</evidence>
<dbReference type="InterPro" id="IPR003689">
    <property type="entry name" value="ZIP"/>
</dbReference>
<proteinExistence type="predicted"/>
<evidence type="ECO:0000256" key="6">
    <source>
        <dbReference type="SAM" id="Phobius"/>
    </source>
</evidence>
<name>A0ABQ6N9N1_9STRA</name>
<organism evidence="7 8">
    <name type="scientific">Tetraparma gracilis</name>
    <dbReference type="NCBI Taxonomy" id="2962635"/>
    <lineage>
        <taxon>Eukaryota</taxon>
        <taxon>Sar</taxon>
        <taxon>Stramenopiles</taxon>
        <taxon>Ochrophyta</taxon>
        <taxon>Bolidophyceae</taxon>
        <taxon>Parmales</taxon>
        <taxon>Triparmaceae</taxon>
        <taxon>Tetraparma</taxon>
    </lineage>
</organism>
<gene>
    <name evidence="7" type="ORF">TeGR_g9120</name>
</gene>
<reference evidence="7 8" key="1">
    <citation type="journal article" date="2023" name="Commun. Biol.">
        <title>Genome analysis of Parmales, the sister group of diatoms, reveals the evolutionary specialization of diatoms from phago-mixotrophs to photoautotrophs.</title>
        <authorList>
            <person name="Ban H."/>
            <person name="Sato S."/>
            <person name="Yoshikawa S."/>
            <person name="Yamada K."/>
            <person name="Nakamura Y."/>
            <person name="Ichinomiya M."/>
            <person name="Sato N."/>
            <person name="Blanc-Mathieu R."/>
            <person name="Endo H."/>
            <person name="Kuwata A."/>
            <person name="Ogata H."/>
        </authorList>
    </citation>
    <scope>NUCLEOTIDE SEQUENCE [LARGE SCALE GENOMIC DNA]</scope>
</reference>
<evidence type="ECO:0000256" key="2">
    <source>
        <dbReference type="ARBA" id="ARBA00022692"/>
    </source>
</evidence>
<protein>
    <submittedName>
        <fullName evidence="7">Uncharacterized protein</fullName>
    </submittedName>
</protein>
<feature type="compositionally biased region" description="Basic and acidic residues" evidence="5">
    <location>
        <begin position="149"/>
        <end position="158"/>
    </location>
</feature>
<evidence type="ECO:0000256" key="4">
    <source>
        <dbReference type="ARBA" id="ARBA00023136"/>
    </source>
</evidence>
<feature type="transmembrane region" description="Helical" evidence="6">
    <location>
        <begin position="46"/>
        <end position="67"/>
    </location>
</feature>
<evidence type="ECO:0000256" key="3">
    <source>
        <dbReference type="ARBA" id="ARBA00022989"/>
    </source>
</evidence>
<evidence type="ECO:0000256" key="1">
    <source>
        <dbReference type="ARBA" id="ARBA00004141"/>
    </source>
</evidence>
<evidence type="ECO:0000313" key="8">
    <source>
        <dbReference type="Proteomes" id="UP001165060"/>
    </source>
</evidence>
<feature type="region of interest" description="Disordered" evidence="5">
    <location>
        <begin position="118"/>
        <end position="163"/>
    </location>
</feature>
<comment type="subcellular location">
    <subcellularLocation>
        <location evidence="1">Membrane</location>
        <topology evidence="1">Multi-pass membrane protein</topology>
    </subcellularLocation>
</comment>
<dbReference type="EMBL" id="BRYB01006890">
    <property type="protein sequence ID" value="GMI50155.1"/>
    <property type="molecule type" value="Genomic_DNA"/>
</dbReference>
<keyword evidence="8" id="KW-1185">Reference proteome</keyword>
<evidence type="ECO:0000256" key="5">
    <source>
        <dbReference type="SAM" id="MobiDB-lite"/>
    </source>
</evidence>
<dbReference type="PANTHER" id="PTHR11040:SF205">
    <property type="entry name" value="ZINC TRANSPORTER ZUPT"/>
    <property type="match status" value="1"/>
</dbReference>
<keyword evidence="3 6" id="KW-1133">Transmembrane helix</keyword>
<keyword evidence="2 6" id="KW-0812">Transmembrane</keyword>
<dbReference type="PANTHER" id="PTHR11040">
    <property type="entry name" value="ZINC/IRON TRANSPORTER"/>
    <property type="match status" value="1"/>
</dbReference>
<accession>A0ABQ6N9N1</accession>
<sequence>MASRKFLAGSLGFSAGVMLYVSFVEILQKALGAFEEQLPGNERLPYLYATLSFFGGVAVMWALDALVAKLDGAHEHGPTKGLSSDGYAERDSEAKLAAHAHTSNVDVDEWVRKAAVEIQEEDPSGEGGCFVKKASPSEASPSSPADSELGLKQRKAEPESSGVELAELKNNEVSLSNDLTRHSDSPTDPHDKKLVRMGVNTALSIAIHNFPEGLATYVAATID</sequence>
<feature type="non-terminal residue" evidence="7">
    <location>
        <position position="223"/>
    </location>
</feature>
<dbReference type="Proteomes" id="UP001165060">
    <property type="component" value="Unassembled WGS sequence"/>
</dbReference>
<dbReference type="Pfam" id="PF02535">
    <property type="entry name" value="Zip"/>
    <property type="match status" value="1"/>
</dbReference>